<name>A0A6J4UPP0_9BACT</name>
<gene>
    <name evidence="1" type="ORF">AVDCRST_MAG19-1254</name>
</gene>
<organism evidence="1">
    <name type="scientific">uncultured Thermomicrobiales bacterium</name>
    <dbReference type="NCBI Taxonomy" id="1645740"/>
    <lineage>
        <taxon>Bacteria</taxon>
        <taxon>Pseudomonadati</taxon>
        <taxon>Thermomicrobiota</taxon>
        <taxon>Thermomicrobia</taxon>
        <taxon>Thermomicrobiales</taxon>
        <taxon>environmental samples</taxon>
    </lineage>
</organism>
<dbReference type="AlphaFoldDB" id="A0A6J4UPP0"/>
<protein>
    <submittedName>
        <fullName evidence="1">Uncharacterized protein</fullName>
    </submittedName>
</protein>
<sequence length="40" mass="4381">MPRPSPRRVPPVIVRTQPSLLSFRSRPCRSPVLVPPSGGC</sequence>
<proteinExistence type="predicted"/>
<evidence type="ECO:0000313" key="1">
    <source>
        <dbReference type="EMBL" id="CAA9556473.1"/>
    </source>
</evidence>
<accession>A0A6J4UPP0</accession>
<dbReference type="EMBL" id="CADCWL010000055">
    <property type="protein sequence ID" value="CAA9556473.1"/>
    <property type="molecule type" value="Genomic_DNA"/>
</dbReference>
<reference evidence="1" key="1">
    <citation type="submission" date="2020-02" db="EMBL/GenBank/DDBJ databases">
        <authorList>
            <person name="Meier V. D."/>
        </authorList>
    </citation>
    <scope>NUCLEOTIDE SEQUENCE</scope>
    <source>
        <strain evidence="1">AVDCRST_MAG19</strain>
    </source>
</reference>